<comment type="caution">
    <text evidence="3">The sequence shown here is derived from an EMBL/GenBank/DDBJ whole genome shotgun (WGS) entry which is preliminary data.</text>
</comment>
<dbReference type="SUPFAM" id="SSF51556">
    <property type="entry name" value="Metallo-dependent hydrolases"/>
    <property type="match status" value="1"/>
</dbReference>
<dbReference type="InterPro" id="IPR032466">
    <property type="entry name" value="Metal_Hydrolase"/>
</dbReference>
<evidence type="ECO:0000313" key="4">
    <source>
        <dbReference type="Proteomes" id="UP000620156"/>
    </source>
</evidence>
<dbReference type="InterPro" id="IPR006680">
    <property type="entry name" value="Amidohydro-rel"/>
</dbReference>
<protein>
    <recommendedName>
        <fullName evidence="2">Amidohydrolase-related domain-containing protein</fullName>
    </recommendedName>
</protein>
<dbReference type="GO" id="GO:0016787">
    <property type="term" value="F:hydrolase activity"/>
    <property type="evidence" value="ECO:0007669"/>
    <property type="project" value="InterPro"/>
</dbReference>
<evidence type="ECO:0000313" key="3">
    <source>
        <dbReference type="EMBL" id="GGQ86516.1"/>
    </source>
</evidence>
<reference evidence="3" key="1">
    <citation type="journal article" date="2014" name="Int. J. Syst. Evol. Microbiol.">
        <title>Complete genome sequence of Corynebacterium casei LMG S-19264T (=DSM 44701T), isolated from a smear-ripened cheese.</title>
        <authorList>
            <consortium name="US DOE Joint Genome Institute (JGI-PGF)"/>
            <person name="Walter F."/>
            <person name="Albersmeier A."/>
            <person name="Kalinowski J."/>
            <person name="Ruckert C."/>
        </authorList>
    </citation>
    <scope>NUCLEOTIDE SEQUENCE</scope>
    <source>
        <strain evidence="3">JCM 3131</strain>
    </source>
</reference>
<keyword evidence="4" id="KW-1185">Reference proteome</keyword>
<feature type="region of interest" description="Disordered" evidence="1">
    <location>
        <begin position="187"/>
        <end position="237"/>
    </location>
</feature>
<dbReference type="AlphaFoldDB" id="A0A918EXF6"/>
<dbReference type="RefSeq" id="WP_189220458.1">
    <property type="nucleotide sequence ID" value="NZ_BMQK01000024.1"/>
</dbReference>
<dbReference type="Proteomes" id="UP000620156">
    <property type="component" value="Unassembled WGS sequence"/>
</dbReference>
<organism evidence="3 4">
    <name type="scientific">Streptomyces ruber</name>
    <dbReference type="NCBI Taxonomy" id="83378"/>
    <lineage>
        <taxon>Bacteria</taxon>
        <taxon>Bacillati</taxon>
        <taxon>Actinomycetota</taxon>
        <taxon>Actinomycetes</taxon>
        <taxon>Kitasatosporales</taxon>
        <taxon>Streptomycetaceae</taxon>
        <taxon>Streptomyces</taxon>
    </lineage>
</organism>
<gene>
    <name evidence="3" type="ORF">GCM10010145_65000</name>
</gene>
<proteinExistence type="predicted"/>
<dbReference type="Gene3D" id="3.20.20.140">
    <property type="entry name" value="Metal-dependent hydrolases"/>
    <property type="match status" value="1"/>
</dbReference>
<reference evidence="3" key="2">
    <citation type="submission" date="2020-09" db="EMBL/GenBank/DDBJ databases">
        <authorList>
            <person name="Sun Q."/>
            <person name="Ohkuma M."/>
        </authorList>
    </citation>
    <scope>NUCLEOTIDE SEQUENCE</scope>
    <source>
        <strain evidence="3">JCM 3131</strain>
    </source>
</reference>
<sequence length="282" mass="30838">MAGPTWNRPALLDARTHLAGSEPERLLGFSVLDPTPALADGFLERSVKPMREEARRCHHELGLHGVRTVPAGWYPNDAALVSLHRDLAELGMYVVFHGGAFLDAFGSSCCRPPFFGSVHRVRELRVRPAEVGRPWADECVAVLAQEETVYGDAPAERRMRCDMPFGASGGGQQRTWQHAVDSVSPGALIHGSDAFRPTDPDGYREQYLQPQPAHSEAASNAGHPAGEGSEERVAPRRKTFRDTVWEHWCNAVREPQRPRPSDTSLCPPKALTQHGTVSGGGS</sequence>
<dbReference type="EMBL" id="BMQK01000024">
    <property type="protein sequence ID" value="GGQ86516.1"/>
    <property type="molecule type" value="Genomic_DNA"/>
</dbReference>
<dbReference type="Pfam" id="PF04909">
    <property type="entry name" value="Amidohydro_2"/>
    <property type="match status" value="1"/>
</dbReference>
<feature type="domain" description="Amidohydrolase-related" evidence="2">
    <location>
        <begin position="43"/>
        <end position="216"/>
    </location>
</feature>
<feature type="region of interest" description="Disordered" evidence="1">
    <location>
        <begin position="251"/>
        <end position="282"/>
    </location>
</feature>
<accession>A0A918EXF6</accession>
<evidence type="ECO:0000259" key="2">
    <source>
        <dbReference type="Pfam" id="PF04909"/>
    </source>
</evidence>
<name>A0A918EXF6_9ACTN</name>
<evidence type="ECO:0000256" key="1">
    <source>
        <dbReference type="SAM" id="MobiDB-lite"/>
    </source>
</evidence>